<accession>A0A9X3X4E8</accession>
<evidence type="ECO:0000313" key="2">
    <source>
        <dbReference type="Proteomes" id="UP001151081"/>
    </source>
</evidence>
<proteinExistence type="predicted"/>
<organism evidence="1 2">
    <name type="scientific">Polyangium jinanense</name>
    <dbReference type="NCBI Taxonomy" id="2829994"/>
    <lineage>
        <taxon>Bacteria</taxon>
        <taxon>Pseudomonadati</taxon>
        <taxon>Myxococcota</taxon>
        <taxon>Polyangia</taxon>
        <taxon>Polyangiales</taxon>
        <taxon>Polyangiaceae</taxon>
        <taxon>Polyangium</taxon>
    </lineage>
</organism>
<dbReference type="Proteomes" id="UP001151081">
    <property type="component" value="Unassembled WGS sequence"/>
</dbReference>
<protein>
    <submittedName>
        <fullName evidence="1">Uncharacterized protein</fullName>
    </submittedName>
</protein>
<comment type="caution">
    <text evidence="1">The sequence shown here is derived from an EMBL/GenBank/DDBJ whole genome shotgun (WGS) entry which is preliminary data.</text>
</comment>
<dbReference type="AlphaFoldDB" id="A0A9X3X4E8"/>
<reference evidence="1 2" key="1">
    <citation type="submission" date="2021-04" db="EMBL/GenBank/DDBJ databases">
        <title>Genome analysis of Polyangium sp.</title>
        <authorList>
            <person name="Li Y."/>
            <person name="Wang J."/>
        </authorList>
    </citation>
    <scope>NUCLEOTIDE SEQUENCE [LARGE SCALE GENOMIC DNA]</scope>
    <source>
        <strain evidence="1 2">SDU14</strain>
    </source>
</reference>
<keyword evidence="2" id="KW-1185">Reference proteome</keyword>
<sequence>MNLLDTAFPSYLAKQAEIDAAWDLCEKRLAGLPSPLDTLATRFLHAIAEGTPSHRSYFSGPLAPPLLYMPLWLADRLASEGALPARAQASIVPILAATMQGYFYVRIQDDLLDDPARADPELLLLGNACFAGMALAYTEALGPRAPAFFQAFDRAIAAFSRLTLAELRVVRGEGPYAEALFEEHAGKVAFARVPLLAIAALADALHLEASITTLVDRLGVTYGLANDVLGWPRDLRAGHRTHLLAQAHLSRADLDHLATLADEHARAEAHEALAERLRVTLYEGMLLHRTIERAIAEQARAAEDARKLGLHGFDVYTADRLAWLGALDREILAMSMKRALGARSR</sequence>
<evidence type="ECO:0000313" key="1">
    <source>
        <dbReference type="EMBL" id="MDC3984069.1"/>
    </source>
</evidence>
<gene>
    <name evidence="1" type="ORF">KEG57_26405</name>
</gene>
<name>A0A9X3X4E8_9BACT</name>
<dbReference type="RefSeq" id="WP_272427193.1">
    <property type="nucleotide sequence ID" value="NZ_JAGTJJ010000018.1"/>
</dbReference>
<dbReference type="EMBL" id="JAGTJJ010000018">
    <property type="protein sequence ID" value="MDC3984069.1"/>
    <property type="molecule type" value="Genomic_DNA"/>
</dbReference>